<dbReference type="Proteomes" id="UP001163293">
    <property type="component" value="Chromosome"/>
</dbReference>
<keyword evidence="1" id="KW-0472">Membrane</keyword>
<protein>
    <submittedName>
        <fullName evidence="2">Uncharacterized protein</fullName>
    </submittedName>
</protein>
<sequence>MMVMWGLALVLATVATTIVLQRKLTRGRGPEPDTIFWDAFAGLVVVVPAIVVPAVQWAPAGLVMLALTAATVAATLAAIRKVERIRAAEPRRRTGFADDATWHQALLTKWRTYELDPAFAIDFPAMSDVRVPETAALTQAMREAEHCKVTAGTDYRAAVERLAHALAAAERAAGVPAGTAGTPSAG</sequence>
<dbReference type="EMBL" id="CP101185">
    <property type="protein sequence ID" value="UYV97719.1"/>
    <property type="molecule type" value="Genomic_DNA"/>
</dbReference>
<keyword evidence="1" id="KW-0812">Transmembrane</keyword>
<feature type="transmembrane region" description="Helical" evidence="1">
    <location>
        <begin position="37"/>
        <end position="55"/>
    </location>
</feature>
<dbReference type="RefSeq" id="WP_069696607.1">
    <property type="nucleotide sequence ID" value="NZ_CP043010.1"/>
</dbReference>
<keyword evidence="3" id="KW-1185">Reference proteome</keyword>
<keyword evidence="1" id="KW-1133">Transmembrane helix</keyword>
<dbReference type="AlphaFoldDB" id="A0AAX3EKW4"/>
<reference evidence="2" key="1">
    <citation type="submission" date="2022-07" db="EMBL/GenBank/DDBJ databases">
        <authorList>
            <person name="Wu T."/>
        </authorList>
    </citation>
    <scope>NUCLEOTIDE SEQUENCE</scope>
    <source>
        <strain evidence="2">SD-1</strain>
    </source>
</reference>
<evidence type="ECO:0000256" key="1">
    <source>
        <dbReference type="SAM" id="Phobius"/>
    </source>
</evidence>
<feature type="transmembrane region" description="Helical" evidence="1">
    <location>
        <begin position="62"/>
        <end position="79"/>
    </location>
</feature>
<name>A0AAX3EKW4_PAEUR</name>
<gene>
    <name evidence="2" type="ORF">NL394_00215</name>
</gene>
<accession>A0AAX3EKW4</accession>
<organism evidence="2 3">
    <name type="scientific">Paenarthrobacter ureafaciens</name>
    <dbReference type="NCBI Taxonomy" id="37931"/>
    <lineage>
        <taxon>Bacteria</taxon>
        <taxon>Bacillati</taxon>
        <taxon>Actinomycetota</taxon>
        <taxon>Actinomycetes</taxon>
        <taxon>Micrococcales</taxon>
        <taxon>Micrococcaceae</taxon>
        <taxon>Paenarthrobacter</taxon>
    </lineage>
</organism>
<proteinExistence type="predicted"/>
<evidence type="ECO:0000313" key="3">
    <source>
        <dbReference type="Proteomes" id="UP001163293"/>
    </source>
</evidence>
<evidence type="ECO:0000313" key="2">
    <source>
        <dbReference type="EMBL" id="UYV97719.1"/>
    </source>
</evidence>